<dbReference type="InterPro" id="IPR036388">
    <property type="entry name" value="WH-like_DNA-bd_sf"/>
</dbReference>
<organism evidence="3 4">
    <name type="scientific">Nonomuraea fuscirosea</name>
    <dbReference type="NCBI Taxonomy" id="1291556"/>
    <lineage>
        <taxon>Bacteria</taxon>
        <taxon>Bacillati</taxon>
        <taxon>Actinomycetota</taxon>
        <taxon>Actinomycetes</taxon>
        <taxon>Streptosporangiales</taxon>
        <taxon>Streptosporangiaceae</taxon>
        <taxon>Nonomuraea</taxon>
    </lineage>
</organism>
<gene>
    <name evidence="3" type="ORF">B0I32_10698</name>
</gene>
<dbReference type="Gene3D" id="1.10.10.10">
    <property type="entry name" value="Winged helix-like DNA-binding domain superfamily/Winged helix DNA-binding domain"/>
    <property type="match status" value="1"/>
</dbReference>
<dbReference type="InterPro" id="IPR025246">
    <property type="entry name" value="IS30-like_HTH"/>
</dbReference>
<feature type="compositionally biased region" description="Basic and acidic residues" evidence="1">
    <location>
        <begin position="80"/>
        <end position="92"/>
    </location>
</feature>
<dbReference type="SMART" id="SM00418">
    <property type="entry name" value="HTH_ARSR"/>
    <property type="match status" value="1"/>
</dbReference>
<feature type="compositionally biased region" description="Low complexity" evidence="1">
    <location>
        <begin position="53"/>
        <end position="62"/>
    </location>
</feature>
<dbReference type="Pfam" id="PF13936">
    <property type="entry name" value="HTH_38"/>
    <property type="match status" value="1"/>
</dbReference>
<dbReference type="InterPro" id="IPR051917">
    <property type="entry name" value="Transposase-Integrase"/>
</dbReference>
<dbReference type="InterPro" id="IPR001845">
    <property type="entry name" value="HTH_ArsR_DNA-bd_dom"/>
</dbReference>
<evidence type="ECO:0000313" key="3">
    <source>
        <dbReference type="EMBL" id="PRX65962.1"/>
    </source>
</evidence>
<protein>
    <submittedName>
        <fullName evidence="3">MarR family protein</fullName>
    </submittedName>
</protein>
<sequence length="247" mass="26901">MPGGHLTYEDRRAIADGLAEGLPYAEIARRLGRPRSTIGREIARNGGPHGYHAARAQQATTWRARRRPTPPLPPAAAGDPRGHEHGGHEVTGRDPGAVRAYEQKLTGLLAGGWPPMAAKVMVCLLTSDSGNMTVADLIERLRVSPASISKAVGALEQLGLLKRERDNRRERYRIDDDVWYRAWLVGTRSMALWAATVREGADVLGADTPASTRLLTASRFFQLLSDDMAASAEHYRTAFAGSWSPTS</sequence>
<dbReference type="GO" id="GO:0032196">
    <property type="term" value="P:transposition"/>
    <property type="evidence" value="ECO:0007669"/>
    <property type="project" value="TreeGrafter"/>
</dbReference>
<dbReference type="InterPro" id="IPR011991">
    <property type="entry name" value="ArsR-like_HTH"/>
</dbReference>
<dbReference type="AlphaFoldDB" id="A0A2T0N1V2"/>
<dbReference type="GO" id="GO:0005829">
    <property type="term" value="C:cytosol"/>
    <property type="evidence" value="ECO:0007669"/>
    <property type="project" value="TreeGrafter"/>
</dbReference>
<reference evidence="3 4" key="1">
    <citation type="submission" date="2018-03" db="EMBL/GenBank/DDBJ databases">
        <title>Genomic Encyclopedia of Type Strains, Phase III (KMG-III): the genomes of soil and plant-associated and newly described type strains.</title>
        <authorList>
            <person name="Whitman W."/>
        </authorList>
    </citation>
    <scope>NUCLEOTIDE SEQUENCE [LARGE SCALE GENOMIC DNA]</scope>
    <source>
        <strain evidence="3 4">CGMCC 4.7104</strain>
    </source>
</reference>
<dbReference type="RefSeq" id="WP_106239418.1">
    <property type="nucleotide sequence ID" value="NZ_PVNG01000006.1"/>
</dbReference>
<dbReference type="SUPFAM" id="SSF46785">
    <property type="entry name" value="Winged helix' DNA-binding domain"/>
    <property type="match status" value="1"/>
</dbReference>
<evidence type="ECO:0000313" key="4">
    <source>
        <dbReference type="Proteomes" id="UP000238312"/>
    </source>
</evidence>
<dbReference type="OrthoDB" id="4823987at2"/>
<dbReference type="CDD" id="cd00090">
    <property type="entry name" value="HTH_ARSR"/>
    <property type="match status" value="1"/>
</dbReference>
<dbReference type="InterPro" id="IPR036390">
    <property type="entry name" value="WH_DNA-bd_sf"/>
</dbReference>
<evidence type="ECO:0000256" key="1">
    <source>
        <dbReference type="SAM" id="MobiDB-lite"/>
    </source>
</evidence>
<feature type="region of interest" description="Disordered" evidence="1">
    <location>
        <begin position="39"/>
        <end position="95"/>
    </location>
</feature>
<comment type="caution">
    <text evidence="3">The sequence shown here is derived from an EMBL/GenBank/DDBJ whole genome shotgun (WGS) entry which is preliminary data.</text>
</comment>
<name>A0A2T0N1V2_9ACTN</name>
<evidence type="ECO:0000259" key="2">
    <source>
        <dbReference type="SMART" id="SM00418"/>
    </source>
</evidence>
<feature type="domain" description="HTH arsR-type" evidence="2">
    <location>
        <begin position="116"/>
        <end position="189"/>
    </location>
</feature>
<proteinExistence type="predicted"/>
<keyword evidence="4" id="KW-1185">Reference proteome</keyword>
<dbReference type="GO" id="GO:0003700">
    <property type="term" value="F:DNA-binding transcription factor activity"/>
    <property type="evidence" value="ECO:0007669"/>
    <property type="project" value="InterPro"/>
</dbReference>
<dbReference type="PANTHER" id="PTHR10948">
    <property type="entry name" value="TRANSPOSASE"/>
    <property type="match status" value="1"/>
</dbReference>
<dbReference type="EMBL" id="PVNG01000006">
    <property type="protein sequence ID" value="PRX65962.1"/>
    <property type="molecule type" value="Genomic_DNA"/>
</dbReference>
<accession>A0A2T0N1V2</accession>
<dbReference type="Proteomes" id="UP000238312">
    <property type="component" value="Unassembled WGS sequence"/>
</dbReference>
<dbReference type="Pfam" id="PF12802">
    <property type="entry name" value="MarR_2"/>
    <property type="match status" value="1"/>
</dbReference>
<dbReference type="GO" id="GO:0004803">
    <property type="term" value="F:transposase activity"/>
    <property type="evidence" value="ECO:0007669"/>
    <property type="project" value="TreeGrafter"/>
</dbReference>
<dbReference type="InterPro" id="IPR000835">
    <property type="entry name" value="HTH_MarR-typ"/>
</dbReference>
<dbReference type="PANTHER" id="PTHR10948:SF23">
    <property type="entry name" value="TRANSPOSASE INSI FOR INSERTION SEQUENCE ELEMENT IS30A-RELATED"/>
    <property type="match status" value="1"/>
</dbReference>